<comment type="caution">
    <text evidence="1">The sequence shown here is derived from an EMBL/GenBank/DDBJ whole genome shotgun (WGS) entry which is preliminary data.</text>
</comment>
<name>A0ACB5T248_AMBMO</name>
<keyword evidence="2" id="KW-1185">Reference proteome</keyword>
<dbReference type="EMBL" id="BSXS01002693">
    <property type="protein sequence ID" value="GME79672.1"/>
    <property type="molecule type" value="Genomic_DNA"/>
</dbReference>
<reference evidence="1" key="1">
    <citation type="submission" date="2023-04" db="EMBL/GenBank/DDBJ databases">
        <title>Ambrosiozyma monospora NBRC 10751.</title>
        <authorList>
            <person name="Ichikawa N."/>
            <person name="Sato H."/>
            <person name="Tonouchi N."/>
        </authorList>
    </citation>
    <scope>NUCLEOTIDE SEQUENCE</scope>
    <source>
        <strain evidence="1">NBRC 10751</strain>
    </source>
</reference>
<sequence>MSQKEESIRIYVGGLSKTLADTIQDLETRFSKFGHVKKPFEVHCKEIINYYYAYITLKTTEQNFKKLQKTFHGSKFKASQLIISKAKPDFKQRWAIDSRRQDTNIKQRQRRQKISDCRILRIKEGNLNPFKKSLVIRGRVRKTPRKIDLKKSTIRVNFKGTVKVIRCRKTKVWGYNKNKKLRDLVHHFAHGLWKDGNDHIIERLTKKVLVFDNTGVKVVESSEDEEQDEEENEELKKNDKILSSLFGKYNFDRPVELDDDKEEYGSSDYEFEGGADRSDAEDEVIDIDPTVAPSYDAIAAEFKKTHQIAKPYDENDDDDQDDDEEFYKNLKPEEDTDGESFVETTNAASNKENKVINDDPDHDYEFLPTFGSSKSKANENENEKKNKTSETEALRSLLNPVEESGSFKFDLDDDDIDESKNIEVAEPPVKPEPIAPVEVKKKFGL</sequence>
<gene>
    <name evidence="1" type="ORF">Amon02_000406900</name>
</gene>
<protein>
    <submittedName>
        <fullName evidence="1">Unnamed protein product</fullName>
    </submittedName>
</protein>
<evidence type="ECO:0000313" key="2">
    <source>
        <dbReference type="Proteomes" id="UP001165064"/>
    </source>
</evidence>
<dbReference type="Proteomes" id="UP001165064">
    <property type="component" value="Unassembled WGS sequence"/>
</dbReference>
<evidence type="ECO:0000313" key="1">
    <source>
        <dbReference type="EMBL" id="GME79672.1"/>
    </source>
</evidence>
<accession>A0ACB5T248</accession>
<proteinExistence type="predicted"/>
<organism evidence="1 2">
    <name type="scientific">Ambrosiozyma monospora</name>
    <name type="common">Yeast</name>
    <name type="synonym">Endomycopsis monosporus</name>
    <dbReference type="NCBI Taxonomy" id="43982"/>
    <lineage>
        <taxon>Eukaryota</taxon>
        <taxon>Fungi</taxon>
        <taxon>Dikarya</taxon>
        <taxon>Ascomycota</taxon>
        <taxon>Saccharomycotina</taxon>
        <taxon>Pichiomycetes</taxon>
        <taxon>Pichiales</taxon>
        <taxon>Pichiaceae</taxon>
        <taxon>Ambrosiozyma</taxon>
    </lineage>
</organism>